<accession>A0A6A6TMG8</accession>
<reference evidence="3" key="1">
    <citation type="journal article" date="2020" name="Stud. Mycol.">
        <title>101 Dothideomycetes genomes: a test case for predicting lifestyles and emergence of pathogens.</title>
        <authorList>
            <person name="Haridas S."/>
            <person name="Albert R."/>
            <person name="Binder M."/>
            <person name="Bloem J."/>
            <person name="Labutti K."/>
            <person name="Salamov A."/>
            <person name="Andreopoulos B."/>
            <person name="Baker S."/>
            <person name="Barry K."/>
            <person name="Bills G."/>
            <person name="Bluhm B."/>
            <person name="Cannon C."/>
            <person name="Castanera R."/>
            <person name="Culley D."/>
            <person name="Daum C."/>
            <person name="Ezra D."/>
            <person name="Gonzalez J."/>
            <person name="Henrissat B."/>
            <person name="Kuo A."/>
            <person name="Liang C."/>
            <person name="Lipzen A."/>
            <person name="Lutzoni F."/>
            <person name="Magnuson J."/>
            <person name="Mondo S."/>
            <person name="Nolan M."/>
            <person name="Ohm R."/>
            <person name="Pangilinan J."/>
            <person name="Park H.-J."/>
            <person name="Ramirez L."/>
            <person name="Alfaro M."/>
            <person name="Sun H."/>
            <person name="Tritt A."/>
            <person name="Yoshinaga Y."/>
            <person name="Zwiers L.-H."/>
            <person name="Turgeon B."/>
            <person name="Goodwin S."/>
            <person name="Spatafora J."/>
            <person name="Crous P."/>
            <person name="Grigoriev I."/>
        </authorList>
    </citation>
    <scope>NUCLEOTIDE SEQUENCE</scope>
    <source>
        <strain evidence="3">CBS 122681</strain>
    </source>
</reference>
<feature type="region of interest" description="Disordered" evidence="2">
    <location>
        <begin position="208"/>
        <end position="358"/>
    </location>
</feature>
<feature type="coiled-coil region" evidence="1">
    <location>
        <begin position="148"/>
        <end position="204"/>
    </location>
</feature>
<dbReference type="AlphaFoldDB" id="A0A6A6TMG8"/>
<keyword evidence="1" id="KW-0175">Coiled coil</keyword>
<feature type="compositionally biased region" description="Low complexity" evidence="2">
    <location>
        <begin position="308"/>
        <end position="318"/>
    </location>
</feature>
<dbReference type="PANTHER" id="PTHR42067">
    <property type="entry name" value="YALI0C15378P"/>
    <property type="match status" value="1"/>
</dbReference>
<evidence type="ECO:0000256" key="2">
    <source>
        <dbReference type="SAM" id="MobiDB-lite"/>
    </source>
</evidence>
<dbReference type="OrthoDB" id="8064436at2759"/>
<organism evidence="3 4">
    <name type="scientific">Lophiostoma macrostomum CBS 122681</name>
    <dbReference type="NCBI Taxonomy" id="1314788"/>
    <lineage>
        <taxon>Eukaryota</taxon>
        <taxon>Fungi</taxon>
        <taxon>Dikarya</taxon>
        <taxon>Ascomycota</taxon>
        <taxon>Pezizomycotina</taxon>
        <taxon>Dothideomycetes</taxon>
        <taxon>Pleosporomycetidae</taxon>
        <taxon>Pleosporales</taxon>
        <taxon>Lophiostomataceae</taxon>
        <taxon>Lophiostoma</taxon>
    </lineage>
</organism>
<protein>
    <submittedName>
        <fullName evidence="3">Uncharacterized protein</fullName>
    </submittedName>
</protein>
<dbReference type="Proteomes" id="UP000799324">
    <property type="component" value="Unassembled WGS sequence"/>
</dbReference>
<feature type="compositionally biased region" description="Basic residues" evidence="2">
    <location>
        <begin position="227"/>
        <end position="242"/>
    </location>
</feature>
<dbReference type="InterPro" id="IPR014751">
    <property type="entry name" value="XRCC4-like_C"/>
</dbReference>
<gene>
    <name evidence="3" type="ORF">K491DRAFT_688456</name>
</gene>
<dbReference type="Gene3D" id="1.20.5.370">
    <property type="match status" value="1"/>
</dbReference>
<name>A0A6A6TMG8_9PLEO</name>
<evidence type="ECO:0000313" key="4">
    <source>
        <dbReference type="Proteomes" id="UP000799324"/>
    </source>
</evidence>
<sequence>MDGRHVIPVPAANDGAPAVVVEVRQNGSRPLDVRLVGCEGENPYVTTIKQRSIGDLKKKGNNEDWEIILSHFLLQKQPEKGHAGILDGVRMDYSPKGNNIQITIWQDVQGIKMTLGDFELHREPEEEIDPIDWAYTSAQAHNLALQEMAQLKARAEGEQGTIDKLNAQLQDFIRTKNESETAMLQQFMELLNEKKRKIRDQSRLLAGAKVDKAAASAVQSTRDETKHRKPVASRASKRKAPVKKQEKKESDSDQMEIDEAKDEERNDESGPEAATPERSTDGETEDEGDAVNEPGCLRSSQSKDTTDPAPSKAASAPRAVPPKRELPFSRPSTRNKPSEQKPPLPQDDEDEETDDEEL</sequence>
<evidence type="ECO:0000313" key="3">
    <source>
        <dbReference type="EMBL" id="KAF2660133.1"/>
    </source>
</evidence>
<dbReference type="SUPFAM" id="SSF58022">
    <property type="entry name" value="XRCC4, C-terminal oligomerization domain"/>
    <property type="match status" value="1"/>
</dbReference>
<evidence type="ECO:0000256" key="1">
    <source>
        <dbReference type="SAM" id="Coils"/>
    </source>
</evidence>
<dbReference type="EMBL" id="MU004301">
    <property type="protein sequence ID" value="KAF2660133.1"/>
    <property type="molecule type" value="Genomic_DNA"/>
</dbReference>
<proteinExistence type="predicted"/>
<feature type="compositionally biased region" description="Acidic residues" evidence="2">
    <location>
        <begin position="252"/>
        <end position="261"/>
    </location>
</feature>
<keyword evidence="4" id="KW-1185">Reference proteome</keyword>
<dbReference type="PANTHER" id="PTHR42067:SF1">
    <property type="entry name" value="MITOTIC APPARATUS PROTEIN P62"/>
    <property type="match status" value="1"/>
</dbReference>
<feature type="compositionally biased region" description="Acidic residues" evidence="2">
    <location>
        <begin position="346"/>
        <end position="358"/>
    </location>
</feature>